<reference evidence="2" key="1">
    <citation type="journal article" date="2019" name="Int. J. Syst. Evol. Microbiol.">
        <title>The Global Catalogue of Microorganisms (GCM) 10K type strain sequencing project: providing services to taxonomists for standard genome sequencing and annotation.</title>
        <authorList>
            <consortium name="The Broad Institute Genomics Platform"/>
            <consortium name="The Broad Institute Genome Sequencing Center for Infectious Disease"/>
            <person name="Wu L."/>
            <person name="Ma J."/>
        </authorList>
    </citation>
    <scope>NUCLEOTIDE SEQUENCE [LARGE SCALE GENOMIC DNA]</scope>
    <source>
        <strain evidence="2">JCM 17388</strain>
    </source>
</reference>
<protein>
    <recommendedName>
        <fullName evidence="3">Thymidylate kinase</fullName>
    </recommendedName>
</protein>
<dbReference type="Gene3D" id="3.40.50.300">
    <property type="entry name" value="P-loop containing nucleotide triphosphate hydrolases"/>
    <property type="match status" value="1"/>
</dbReference>
<evidence type="ECO:0000313" key="1">
    <source>
        <dbReference type="EMBL" id="GAA4198157.1"/>
    </source>
</evidence>
<proteinExistence type="predicted"/>
<dbReference type="SUPFAM" id="SSF52540">
    <property type="entry name" value="P-loop containing nucleoside triphosphate hydrolases"/>
    <property type="match status" value="1"/>
</dbReference>
<evidence type="ECO:0008006" key="3">
    <source>
        <dbReference type="Google" id="ProtNLM"/>
    </source>
</evidence>
<comment type="caution">
    <text evidence="1">The sequence shown here is derived from an EMBL/GenBank/DDBJ whole genome shotgun (WGS) entry which is preliminary data.</text>
</comment>
<gene>
    <name evidence="1" type="ORF">GCM10022252_48120</name>
</gene>
<accession>A0ABP8B4W0</accession>
<evidence type="ECO:0000313" key="2">
    <source>
        <dbReference type="Proteomes" id="UP001501251"/>
    </source>
</evidence>
<dbReference type="EMBL" id="BAABAQ010000009">
    <property type="protein sequence ID" value="GAA4198157.1"/>
    <property type="molecule type" value="Genomic_DNA"/>
</dbReference>
<keyword evidence="2" id="KW-1185">Reference proteome</keyword>
<dbReference type="Proteomes" id="UP001501251">
    <property type="component" value="Unassembled WGS sequence"/>
</dbReference>
<name>A0ABP8B4W0_9ACTN</name>
<organism evidence="1 2">
    <name type="scientific">Streptosporangium oxazolinicum</name>
    <dbReference type="NCBI Taxonomy" id="909287"/>
    <lineage>
        <taxon>Bacteria</taxon>
        <taxon>Bacillati</taxon>
        <taxon>Actinomycetota</taxon>
        <taxon>Actinomycetes</taxon>
        <taxon>Streptosporangiales</taxon>
        <taxon>Streptosporangiaceae</taxon>
        <taxon>Streptosporangium</taxon>
    </lineage>
</organism>
<sequence>MRNVQIWGTLVAVEGISGTGKTYLTARALAKLGPDAPQQVDGFSERLGRPDLGSIIIGELVSASAGDPFLRGGYLASETLLLLALQMHKYETALSELRQGRNVIEGRGVHAVAVYQAVLHHPDDFGAARRHAREILALAGRWRPLPDRVILIADDVESALSRAEARDRRVFSAEEKRLHALSARLFLDLAQSDPGCVRLLDRRDIEEDEAISLLAPWLSLGQETMP</sequence>
<dbReference type="InterPro" id="IPR027417">
    <property type="entry name" value="P-loop_NTPase"/>
</dbReference>
<dbReference type="RefSeq" id="WP_344920274.1">
    <property type="nucleotide sequence ID" value="NZ_BAABAQ010000009.1"/>
</dbReference>